<evidence type="ECO:0000256" key="1">
    <source>
        <dbReference type="ARBA" id="ARBA00003293"/>
    </source>
</evidence>
<evidence type="ECO:0000259" key="7">
    <source>
        <dbReference type="Pfam" id="PF05840"/>
    </source>
</evidence>
<gene>
    <name evidence="8" type="ORF">EC841_1142</name>
</gene>
<dbReference type="EMBL" id="SLYQ01000014">
    <property type="protein sequence ID" value="TCQ69893.1"/>
    <property type="molecule type" value="Genomic_DNA"/>
</dbReference>
<keyword evidence="6" id="KW-0378">Hydrolase</keyword>
<comment type="similarity">
    <text evidence="2">Belongs to the phage GPA family.</text>
</comment>
<dbReference type="GO" id="GO:0004519">
    <property type="term" value="F:endonuclease activity"/>
    <property type="evidence" value="ECO:0007669"/>
    <property type="project" value="UniProtKB-KW"/>
</dbReference>
<evidence type="ECO:0000313" key="9">
    <source>
        <dbReference type="Proteomes" id="UP000295263"/>
    </source>
</evidence>
<name>A0ABD7QB83_RAOOR</name>
<evidence type="ECO:0000256" key="4">
    <source>
        <dbReference type="ARBA" id="ARBA00022722"/>
    </source>
</evidence>
<dbReference type="InterPro" id="IPR008766">
    <property type="entry name" value="Replication_gene_A-like"/>
</dbReference>
<proteinExistence type="inferred from homology"/>
<reference evidence="8 9" key="1">
    <citation type="submission" date="2019-03" db="EMBL/GenBank/DDBJ databases">
        <title>Genomic analyses of the natural microbiome of Caenorhabditis elegans.</title>
        <authorList>
            <person name="Samuel B."/>
        </authorList>
    </citation>
    <scope>NUCLEOTIDE SEQUENCE [LARGE SCALE GENOMIC DNA]</scope>
    <source>
        <strain evidence="8 9">JUb54</strain>
    </source>
</reference>
<evidence type="ECO:0000313" key="8">
    <source>
        <dbReference type="EMBL" id="TCQ69893.1"/>
    </source>
</evidence>
<evidence type="ECO:0000256" key="5">
    <source>
        <dbReference type="ARBA" id="ARBA00022759"/>
    </source>
</evidence>
<protein>
    <submittedName>
        <fullName evidence="8">Bacteriophage replication gene A protein</fullName>
    </submittedName>
</protein>
<feature type="domain" description="Replication gene A protein-like" evidence="7">
    <location>
        <begin position="101"/>
        <end position="324"/>
    </location>
</feature>
<keyword evidence="5" id="KW-0255">Endonuclease</keyword>
<comment type="caution">
    <text evidence="8">The sequence shown here is derived from an EMBL/GenBank/DDBJ whole genome shotgun (WGS) entry which is preliminary data.</text>
</comment>
<evidence type="ECO:0000256" key="3">
    <source>
        <dbReference type="ARBA" id="ARBA00022705"/>
    </source>
</evidence>
<dbReference type="GO" id="GO:0016787">
    <property type="term" value="F:hydrolase activity"/>
    <property type="evidence" value="ECO:0007669"/>
    <property type="project" value="UniProtKB-KW"/>
</dbReference>
<keyword evidence="3" id="KW-0235">DNA replication</keyword>
<organism evidence="8 9">
    <name type="scientific">Raoultella ornithinolytica</name>
    <name type="common">Klebsiella ornithinolytica</name>
    <dbReference type="NCBI Taxonomy" id="54291"/>
    <lineage>
        <taxon>Bacteria</taxon>
        <taxon>Pseudomonadati</taxon>
        <taxon>Pseudomonadota</taxon>
        <taxon>Gammaproteobacteria</taxon>
        <taxon>Enterobacterales</taxon>
        <taxon>Enterobacteriaceae</taxon>
        <taxon>Klebsiella/Raoultella group</taxon>
        <taxon>Raoultella</taxon>
    </lineage>
</organism>
<dbReference type="RefSeq" id="WP_165973093.1">
    <property type="nucleotide sequence ID" value="NZ_SLYQ01000014.1"/>
</dbReference>
<dbReference type="AlphaFoldDB" id="A0ABD7QB83"/>
<keyword evidence="4" id="KW-0540">Nuclease</keyword>
<comment type="function">
    <text evidence="1">Possible endonuclease which induces a single-strand cut and initiates DNA replication.</text>
</comment>
<sequence length="513" mass="58638">MDLKYADAGSIKKLTPNVFRMLNGNVYTNYDGETTRPFCALWPRVSSILDKWDDLSRYLVNVSDKGIFRLSEELSINSDKESIREIKINLLNMFGKDHHQSARLLSPTWWEGRIRKESERLKELLFISAGLVQAKVSPVISREMFFCRQRKQQDRLRFLSSRNAINAETGQESETLLTMAMAGIANPKVRKSELVNILLGTYQYARENNHVCEFITLTLPPAFHAMKKNGVPCAYWDGSSPRVAHQFLEAIWKKVRSALSEVPIYGTRVVEPHHDATPHWHIIMYLNEQDRERVIATFNKYAKKITGLDVNKLVHTVSVKNEAIIHYLMKYMASSLPGVADCNAKDDTTGEKYAVMAERAKSWASLWGIRQFQHFGLPEIGVWRECRRIRSMSITVELGAAAEAVRHAADTSDFADYIRAQGGAGLKRSERILQIVREQSPYENLWGETTTITVGIKCPTSATGKILRTRASYFLQRPARLVRQLLHQRLYSLPCNNVNNCRRFGSRRNLAIE</sequence>
<evidence type="ECO:0000256" key="6">
    <source>
        <dbReference type="ARBA" id="ARBA00022801"/>
    </source>
</evidence>
<accession>A0ABD7QB83</accession>
<dbReference type="Proteomes" id="UP000295263">
    <property type="component" value="Unassembled WGS sequence"/>
</dbReference>
<evidence type="ECO:0000256" key="2">
    <source>
        <dbReference type="ARBA" id="ARBA00009260"/>
    </source>
</evidence>
<dbReference type="GO" id="GO:0006260">
    <property type="term" value="P:DNA replication"/>
    <property type="evidence" value="ECO:0007669"/>
    <property type="project" value="UniProtKB-KW"/>
</dbReference>
<dbReference type="Pfam" id="PF05840">
    <property type="entry name" value="Phage_GPA"/>
    <property type="match status" value="1"/>
</dbReference>